<dbReference type="InterPro" id="IPR027417">
    <property type="entry name" value="P-loop_NTPase"/>
</dbReference>
<dbReference type="RefSeq" id="WP_043859089.1">
    <property type="nucleotide sequence ID" value="NZ_CP061871.1"/>
</dbReference>
<evidence type="ECO:0000313" key="2">
    <source>
        <dbReference type="EMBL" id="KIU04494.1"/>
    </source>
</evidence>
<dbReference type="Proteomes" id="UP000032247">
    <property type="component" value="Unassembled WGS sequence"/>
</dbReference>
<gene>
    <name evidence="2" type="ORF">SC09_contig8orf00151</name>
</gene>
<proteinExistence type="predicted"/>
<dbReference type="SUPFAM" id="SSF52540">
    <property type="entry name" value="P-loop containing nucleoside triphosphate hydrolases"/>
    <property type="match status" value="1"/>
</dbReference>
<reference evidence="2 3" key="1">
    <citation type="submission" date="2014-12" db="EMBL/GenBank/DDBJ databases">
        <title>Comparative genome analysis of Bacillus coagulans HM-08, Clostridium butyricum HM-68, Bacillus subtilis HM-66 and Bacillus licheniformis BL-09.</title>
        <authorList>
            <person name="Zhang H."/>
        </authorList>
    </citation>
    <scope>NUCLEOTIDE SEQUENCE [LARGE SCALE GENOMIC DNA]</scope>
    <source>
        <strain evidence="2 3">HM-66</strain>
    </source>
</reference>
<dbReference type="PATRIC" id="fig|1423.173.peg.4951"/>
<dbReference type="InterPro" id="IPR002789">
    <property type="entry name" value="HerA_central"/>
</dbReference>
<dbReference type="EMBL" id="JXBC01000014">
    <property type="protein sequence ID" value="KIU04494.1"/>
    <property type="molecule type" value="Genomic_DNA"/>
</dbReference>
<dbReference type="AlphaFoldDB" id="A0A0D1IWZ2"/>
<name>A0A0D1IWZ2_BACIU</name>
<accession>A0A0D1IWZ2</accession>
<sequence length="701" mass="80437">MWFLKKKEQSVNRYKVGNLEAILRIIHAYLDKGKNDAPIKKVKNGYIHYGTRKIFTDKKVIRTAFIHDFPMYMTPTDLFEVKFKIMKDNPNVKVVFTHEYVPSHINMKSQKMKLIKNDAVAGLRDRRKKKPQEDEIENLTKDTTSINKQYTSAERRYLSLQLFEALKGIEEVTEFSFTITLEGEKEAEVDSAFNQLKDILDDGFIIREPVLQTFQFYANKQIPNRTFADAFIRKNFPSRKMPVSTASKLGMLQSGETGDDSGVVFGVNVNTLTPYLINLKTSSKLASFIIIAMSGKGKSFTVRCLSISALSQGFRVIINDYEGDEYDSYGKVFGATFVDLGGKDGGTFDTVEIGTLTGDENIDKDLFHDAKSTTKQVFDMLMPGKSGMTRGQTNVFDKALYDMYEERGVKEDNRRSWHLSKGLRYLDVYKKVCSYIEDEKTKNKLSEDFIDDAKELKTNLQPYFDEKGSYYHYFNKSISIDKLKNSNLIIYRYGNKGKATSEVDAKEVSIKNFIAGYLDSLLANYSYTQKNGQRTFKFFEEGQRQTSDEEALNQINNVFTGGRKRGIIPFFITNSPNQLFGDNIGAGDKRSAAIKAFTDNISGYILGYMSNLETARNVLKSVGKEDFFFQYQKMHQEMKQNENEHLMFNIYNETSTITRHIMPEELIESPLFRTRRDMGDEETIKLSDEDEAVFSLATRFE</sequence>
<comment type="caution">
    <text evidence="2">The sequence shown here is derived from an EMBL/GenBank/DDBJ whole genome shotgun (WGS) entry which is preliminary data.</text>
</comment>
<dbReference type="Pfam" id="PF01935">
    <property type="entry name" value="DUF87"/>
    <property type="match status" value="1"/>
</dbReference>
<dbReference type="Gene3D" id="3.40.50.300">
    <property type="entry name" value="P-loop containing nucleotide triphosphate hydrolases"/>
    <property type="match status" value="1"/>
</dbReference>
<evidence type="ECO:0000313" key="3">
    <source>
        <dbReference type="Proteomes" id="UP000032247"/>
    </source>
</evidence>
<organism evidence="2 3">
    <name type="scientific">Bacillus subtilis</name>
    <dbReference type="NCBI Taxonomy" id="1423"/>
    <lineage>
        <taxon>Bacteria</taxon>
        <taxon>Bacillati</taxon>
        <taxon>Bacillota</taxon>
        <taxon>Bacilli</taxon>
        <taxon>Bacillales</taxon>
        <taxon>Bacillaceae</taxon>
        <taxon>Bacillus</taxon>
    </lineage>
</organism>
<protein>
    <recommendedName>
        <fullName evidence="1">Helicase HerA central domain-containing protein</fullName>
    </recommendedName>
</protein>
<feature type="domain" description="Helicase HerA central" evidence="1">
    <location>
        <begin position="287"/>
        <end position="330"/>
    </location>
</feature>
<evidence type="ECO:0000259" key="1">
    <source>
        <dbReference type="Pfam" id="PF01935"/>
    </source>
</evidence>
<dbReference type="Gene3D" id="1.10.8.730">
    <property type="match status" value="1"/>
</dbReference>